<feature type="non-terminal residue" evidence="2">
    <location>
        <position position="1"/>
    </location>
</feature>
<sequence length="310" mass="34565">LRVGSGTQAEQTGKIMIKFEKVCFREKPDLVIVVGDINSTIAGSLAAVKLNIPLAHIEAGLRSFDRTMPEEINRILTDQISDYLFTTCEDANMNLRREGIPENKIFFVGNVMIDTLLSQIEIAKNSNIMEKLGLKKNNNVKKYAVLTLHRPSNVDNLVVLKGIFDILNNISQIVPIIFPAHPRTIKQIKKFKLEEMISLDKANQNILAIPPLGYLDFLCLMSNAVLVLTDSGGIQEETTILGIPCLTLRNNTERPITVKEGTNILVGNNPDKIIKVIHSVLKNGIPIKKAPRHWDGKASERIFKVLKTLL</sequence>
<dbReference type="PANTHER" id="PTHR43174">
    <property type="entry name" value="UDP-N-ACETYLGLUCOSAMINE 2-EPIMERASE"/>
    <property type="match status" value="1"/>
</dbReference>
<evidence type="ECO:0000313" key="2">
    <source>
        <dbReference type="EMBL" id="KKN07742.1"/>
    </source>
</evidence>
<dbReference type="InterPro" id="IPR003331">
    <property type="entry name" value="UDP_GlcNAc_Epimerase_2_dom"/>
</dbReference>
<protein>
    <recommendedName>
        <fullName evidence="1">UDP-N-acetylglucosamine 2-epimerase domain-containing protein</fullName>
    </recommendedName>
</protein>
<name>A0A0F9N767_9ZZZZ</name>
<dbReference type="EMBL" id="LAZR01004535">
    <property type="protein sequence ID" value="KKN07742.1"/>
    <property type="molecule type" value="Genomic_DNA"/>
</dbReference>
<dbReference type="AlphaFoldDB" id="A0A0F9N767"/>
<reference evidence="2" key="1">
    <citation type="journal article" date="2015" name="Nature">
        <title>Complex archaea that bridge the gap between prokaryotes and eukaryotes.</title>
        <authorList>
            <person name="Spang A."/>
            <person name="Saw J.H."/>
            <person name="Jorgensen S.L."/>
            <person name="Zaremba-Niedzwiedzka K."/>
            <person name="Martijn J."/>
            <person name="Lind A.E."/>
            <person name="van Eijk R."/>
            <person name="Schleper C."/>
            <person name="Guy L."/>
            <person name="Ettema T.J."/>
        </authorList>
    </citation>
    <scope>NUCLEOTIDE SEQUENCE</scope>
</reference>
<dbReference type="CDD" id="cd03786">
    <property type="entry name" value="GTB_UDP-GlcNAc_2-Epimerase"/>
    <property type="match status" value="1"/>
</dbReference>
<dbReference type="Pfam" id="PF02350">
    <property type="entry name" value="Epimerase_2"/>
    <property type="match status" value="1"/>
</dbReference>
<dbReference type="PANTHER" id="PTHR43174:SF1">
    <property type="entry name" value="UDP-N-ACETYLGLUCOSAMINE 2-EPIMERASE"/>
    <property type="match status" value="1"/>
</dbReference>
<comment type="caution">
    <text evidence="2">The sequence shown here is derived from an EMBL/GenBank/DDBJ whole genome shotgun (WGS) entry which is preliminary data.</text>
</comment>
<organism evidence="2">
    <name type="scientific">marine sediment metagenome</name>
    <dbReference type="NCBI Taxonomy" id="412755"/>
    <lineage>
        <taxon>unclassified sequences</taxon>
        <taxon>metagenomes</taxon>
        <taxon>ecological metagenomes</taxon>
    </lineage>
</organism>
<dbReference type="SUPFAM" id="SSF53756">
    <property type="entry name" value="UDP-Glycosyltransferase/glycogen phosphorylase"/>
    <property type="match status" value="1"/>
</dbReference>
<dbReference type="InterPro" id="IPR029767">
    <property type="entry name" value="WecB-like"/>
</dbReference>
<evidence type="ECO:0000259" key="1">
    <source>
        <dbReference type="Pfam" id="PF02350"/>
    </source>
</evidence>
<dbReference type="NCBIfam" id="TIGR00236">
    <property type="entry name" value="wecB"/>
    <property type="match status" value="1"/>
</dbReference>
<proteinExistence type="predicted"/>
<feature type="domain" description="UDP-N-acetylglucosamine 2-epimerase" evidence="1">
    <location>
        <begin position="2"/>
        <end position="307"/>
    </location>
</feature>
<accession>A0A0F9N767</accession>
<gene>
    <name evidence="2" type="ORF">LCGC14_1063930</name>
</gene>
<dbReference type="Gene3D" id="3.40.50.2000">
    <property type="entry name" value="Glycogen Phosphorylase B"/>
    <property type="match status" value="2"/>
</dbReference>